<dbReference type="RefSeq" id="WP_106305956.1">
    <property type="nucleotide sequence ID" value="NZ_PVWO01000174.1"/>
</dbReference>
<sequence length="416" mass="46380">MTDPNFVSPGTGNSLSSGTADPAPTAEELDIIGYFARGEKHSATSENLKLEFTETSIRLSDRNSKLIGISKQVNQWQRKVLIGNNSIFRASIVRDLTALGFITRQKSSHPEFTEHHHFKIPDGYHLNYTEVIQLWRIWWNNKRYQLNNPNPPVNILTFSKGNWYLVEDLQPKQGNFTIKIARGEITIEPEEYVVWLDVPTPTQDDPPESRDNNLSDSATLPMSESSSSELLSRPQPQQSTLVATPTSQESMAASDDSSIEIDLESYLSTFNTEDSEDIDRIEGIYNISELLSGTNVLEDLTVQSPVEIEPTPVATIPPAPPSPTVSVRVPTKTDEVPVVAPTPTAPPLSLGERQASLKLKAMQVLASYLQDGERIIRTEVLKNAQGQEIDRKVTKIQRGCPSWAIDRVWRMTSLDS</sequence>
<gene>
    <name evidence="2" type="ORF">C7B77_14430</name>
</gene>
<proteinExistence type="predicted"/>
<keyword evidence="3" id="KW-1185">Reference proteome</keyword>
<accession>A0A2T1GDP3</accession>
<evidence type="ECO:0000313" key="3">
    <source>
        <dbReference type="Proteomes" id="UP000238937"/>
    </source>
</evidence>
<name>A0A2T1GDP3_9CYAN</name>
<dbReference type="EMBL" id="PVWO01000174">
    <property type="protein sequence ID" value="PSB55635.1"/>
    <property type="molecule type" value="Genomic_DNA"/>
</dbReference>
<feature type="region of interest" description="Disordered" evidence="1">
    <location>
        <begin position="198"/>
        <end position="257"/>
    </location>
</feature>
<reference evidence="2 3" key="1">
    <citation type="submission" date="2018-03" db="EMBL/GenBank/DDBJ databases">
        <title>The ancient ancestry and fast evolution of plastids.</title>
        <authorList>
            <person name="Moore K.R."/>
            <person name="Magnabosco C."/>
            <person name="Momper L."/>
            <person name="Gold D.A."/>
            <person name="Bosak T."/>
            <person name="Fournier G.P."/>
        </authorList>
    </citation>
    <scope>NUCLEOTIDE SEQUENCE [LARGE SCALE GENOMIC DNA]</scope>
    <source>
        <strain evidence="2 3">CCALA 037</strain>
    </source>
</reference>
<dbReference type="Proteomes" id="UP000238937">
    <property type="component" value="Unassembled WGS sequence"/>
</dbReference>
<feature type="compositionally biased region" description="Polar residues" evidence="1">
    <location>
        <begin position="8"/>
        <end position="19"/>
    </location>
</feature>
<dbReference type="AlphaFoldDB" id="A0A2T1GDP3"/>
<evidence type="ECO:0000256" key="1">
    <source>
        <dbReference type="SAM" id="MobiDB-lite"/>
    </source>
</evidence>
<protein>
    <submittedName>
        <fullName evidence="2">Uncharacterized protein</fullName>
    </submittedName>
</protein>
<feature type="compositionally biased region" description="Low complexity" evidence="1">
    <location>
        <begin position="220"/>
        <end position="239"/>
    </location>
</feature>
<comment type="caution">
    <text evidence="2">The sequence shown here is derived from an EMBL/GenBank/DDBJ whole genome shotgun (WGS) entry which is preliminary data.</text>
</comment>
<organism evidence="2 3">
    <name type="scientific">Chamaesiphon polymorphus CCALA 037</name>
    <dbReference type="NCBI Taxonomy" id="2107692"/>
    <lineage>
        <taxon>Bacteria</taxon>
        <taxon>Bacillati</taxon>
        <taxon>Cyanobacteriota</taxon>
        <taxon>Cyanophyceae</taxon>
        <taxon>Gomontiellales</taxon>
        <taxon>Chamaesiphonaceae</taxon>
        <taxon>Chamaesiphon</taxon>
    </lineage>
</organism>
<dbReference type="OrthoDB" id="564985at2"/>
<evidence type="ECO:0000313" key="2">
    <source>
        <dbReference type="EMBL" id="PSB55635.1"/>
    </source>
</evidence>
<feature type="region of interest" description="Disordered" evidence="1">
    <location>
        <begin position="1"/>
        <end position="24"/>
    </location>
</feature>